<evidence type="ECO:0000256" key="5">
    <source>
        <dbReference type="ARBA" id="ARBA00022723"/>
    </source>
</evidence>
<dbReference type="OrthoDB" id="421393at2759"/>
<accession>A0A167MT61</accession>
<dbReference type="GO" id="GO:0051539">
    <property type="term" value="F:4 iron, 4 sulfur cluster binding"/>
    <property type="evidence" value="ECO:0007669"/>
    <property type="project" value="UniProtKB-UniRule"/>
</dbReference>
<evidence type="ECO:0000256" key="1">
    <source>
        <dbReference type="ARBA" id="ARBA00010564"/>
    </source>
</evidence>
<sequence length="510" mass="58171">MIRQGFNRIEAKRRNVLDHRKKQFADPTYKEAQYPTRLNFYTDPPTADITLEQFEQWAIDRLRVLAELEACSFRNRSPAETAAHMKPLLEKYLPLEANSSSSTQLATQRKKDHYSHFILRLAFSSTEDLRRRFTRVETMLFRLRLSGDDTRERAAFIQGLNLDWEMVSDEEKGRFATELAATSAMGYGGSRKQQAVDDESWCKVDWDRVPDLVEGRRVFLHGGKAYVPSKEQASMVAAEFSSRLERALELTARALPRLDEDDRLTPILEHLSKNFGTPDASYTAGTDTSLVGAEINARSIDGLAAAHFPLCMQNLHRTLRRDAHLKHFGRLQYTLFLKGIGLSLEECLLFWRQGFSKITDDTFNKEYRYNVRHAYGDVGGDTNRRGGGYSPFSCQKILTEHPPGPGETHGCPYRHFNAENLTALLQAVGVTDRAVLQGVKEDKEKQRFHLACNRVFEHVHKAELRRAKEDGVMTAAQLETIVHPNEYFKRSFLLKNMGKSNAGETRTGGY</sequence>
<evidence type="ECO:0000313" key="13">
    <source>
        <dbReference type="Proteomes" id="UP000076874"/>
    </source>
</evidence>
<dbReference type="GO" id="GO:0005635">
    <property type="term" value="C:nuclear envelope"/>
    <property type="evidence" value="ECO:0007669"/>
    <property type="project" value="EnsemblFungi"/>
</dbReference>
<feature type="binding site" evidence="10">
    <location>
        <position position="411"/>
    </location>
    <ligand>
        <name>[4Fe-4S] cluster</name>
        <dbReference type="ChEBI" id="CHEBI:49883"/>
    </ligand>
</feature>
<evidence type="ECO:0000256" key="6">
    <source>
        <dbReference type="ARBA" id="ARBA00023004"/>
    </source>
</evidence>
<evidence type="ECO:0000256" key="8">
    <source>
        <dbReference type="ARBA" id="ARBA00023125"/>
    </source>
</evidence>
<keyword evidence="2 9" id="KW-0004">4Fe-4S</keyword>
<reference evidence="12 13" key="1">
    <citation type="journal article" date="2016" name="Genome Biol. Evol.">
        <title>Divergent and convergent evolution of fungal pathogenicity.</title>
        <authorList>
            <person name="Shang Y."/>
            <person name="Xiao G."/>
            <person name="Zheng P."/>
            <person name="Cen K."/>
            <person name="Zhan S."/>
            <person name="Wang C."/>
        </authorList>
    </citation>
    <scope>NUCLEOTIDE SEQUENCE [LARGE SCALE GENOMIC DNA]</scope>
    <source>
        <strain evidence="12 13">RCEF 264</strain>
    </source>
</reference>
<dbReference type="FunFam" id="1.20.930.80:FF:000003">
    <property type="entry name" value="DNA primase large subunit"/>
    <property type="match status" value="1"/>
</dbReference>
<dbReference type="PANTHER" id="PTHR10537">
    <property type="entry name" value="DNA PRIMASE LARGE SUBUNIT"/>
    <property type="match status" value="1"/>
</dbReference>
<dbReference type="Proteomes" id="UP000076874">
    <property type="component" value="Unassembled WGS sequence"/>
</dbReference>
<protein>
    <recommendedName>
        <fullName evidence="9">DNA primase large subunit</fullName>
    </recommendedName>
</protein>
<organism evidence="12 13">
    <name type="scientific">Niveomyces insectorum RCEF 264</name>
    <dbReference type="NCBI Taxonomy" id="1081102"/>
    <lineage>
        <taxon>Eukaryota</taxon>
        <taxon>Fungi</taxon>
        <taxon>Dikarya</taxon>
        <taxon>Ascomycota</taxon>
        <taxon>Pezizomycotina</taxon>
        <taxon>Sordariomycetes</taxon>
        <taxon>Hypocreomycetidae</taxon>
        <taxon>Hypocreales</taxon>
        <taxon>Cordycipitaceae</taxon>
        <taxon>Niveomyces</taxon>
    </lineage>
</organism>
<evidence type="ECO:0000259" key="11">
    <source>
        <dbReference type="Pfam" id="PF04104"/>
    </source>
</evidence>
<feature type="domain" description="DNA primase large subunit C-terminal" evidence="11">
    <location>
        <begin position="303"/>
        <end position="488"/>
    </location>
</feature>
<evidence type="ECO:0000256" key="3">
    <source>
        <dbReference type="ARBA" id="ARBA00022515"/>
    </source>
</evidence>
<dbReference type="GO" id="GO:0005658">
    <property type="term" value="C:alpha DNA polymerase:primase complex"/>
    <property type="evidence" value="ECO:0007669"/>
    <property type="project" value="EnsemblFungi"/>
</dbReference>
<comment type="function">
    <text evidence="9">DNA primase is the polymerase that synthesizes small RNA primers for the Okazaki fragments made during discontinuous DNA replication.</text>
</comment>
<dbReference type="STRING" id="1081102.A0A167MT61"/>
<dbReference type="InterPro" id="IPR058560">
    <property type="entry name" value="DNA_primase_C"/>
</dbReference>
<keyword evidence="3 9" id="KW-0639">Primosome</keyword>
<evidence type="ECO:0000256" key="10">
    <source>
        <dbReference type="PIRSR" id="PIRSR009449-1"/>
    </source>
</evidence>
<dbReference type="InterPro" id="IPR007238">
    <property type="entry name" value="DNA_primase_lsu_euk/arc"/>
</dbReference>
<keyword evidence="4 9" id="KW-0235">DNA replication</keyword>
<dbReference type="PANTHER" id="PTHR10537:SF3">
    <property type="entry name" value="DNA PRIMASE LARGE SUBUNIT"/>
    <property type="match status" value="1"/>
</dbReference>
<comment type="cofactor">
    <cofactor evidence="9">
        <name>[4Fe-4S] cluster</name>
        <dbReference type="ChEBI" id="CHEBI:49883"/>
    </cofactor>
    <text evidence="9">Binds 1 [4Fe-4S] cluster.</text>
</comment>
<dbReference type="AlphaFoldDB" id="A0A167MT61"/>
<dbReference type="InterPro" id="IPR016558">
    <property type="entry name" value="DNA_primase_lsu_euk"/>
</dbReference>
<keyword evidence="8 9" id="KW-0238">DNA-binding</keyword>
<evidence type="ECO:0000256" key="7">
    <source>
        <dbReference type="ARBA" id="ARBA00023014"/>
    </source>
</evidence>
<name>A0A167MT61_9HYPO</name>
<evidence type="ECO:0000313" key="12">
    <source>
        <dbReference type="EMBL" id="OAA54722.1"/>
    </source>
</evidence>
<keyword evidence="7 9" id="KW-0411">Iron-sulfur</keyword>
<evidence type="ECO:0000256" key="4">
    <source>
        <dbReference type="ARBA" id="ARBA00022705"/>
    </source>
</evidence>
<keyword evidence="6 9" id="KW-0408">Iron</keyword>
<evidence type="ECO:0000256" key="2">
    <source>
        <dbReference type="ARBA" id="ARBA00022485"/>
    </source>
</evidence>
<dbReference type="GO" id="GO:0046872">
    <property type="term" value="F:metal ion binding"/>
    <property type="evidence" value="ECO:0007669"/>
    <property type="project" value="UniProtKB-UniRule"/>
</dbReference>
<dbReference type="GO" id="GO:0003697">
    <property type="term" value="F:single-stranded DNA binding"/>
    <property type="evidence" value="ECO:0007669"/>
    <property type="project" value="EnsemblFungi"/>
</dbReference>
<dbReference type="PIRSF" id="PIRSF009449">
    <property type="entry name" value="DNA_primase_large_subunit"/>
    <property type="match status" value="1"/>
</dbReference>
<feature type="binding site" evidence="10">
    <location>
        <position position="311"/>
    </location>
    <ligand>
        <name>[4Fe-4S] cluster</name>
        <dbReference type="ChEBI" id="CHEBI:49883"/>
    </ligand>
</feature>
<dbReference type="EMBL" id="AZHD01000022">
    <property type="protein sequence ID" value="OAA54722.1"/>
    <property type="molecule type" value="Genomic_DNA"/>
</dbReference>
<evidence type="ECO:0000256" key="9">
    <source>
        <dbReference type="PIRNR" id="PIRNR009449"/>
    </source>
</evidence>
<comment type="caution">
    <text evidence="12">The sequence shown here is derived from an EMBL/GenBank/DDBJ whole genome shotgun (WGS) entry which is preliminary data.</text>
</comment>
<feature type="binding site" evidence="10">
    <location>
        <position position="394"/>
    </location>
    <ligand>
        <name>[4Fe-4S] cluster</name>
        <dbReference type="ChEBI" id="CHEBI:49883"/>
    </ligand>
</feature>
<dbReference type="Pfam" id="PF26466">
    <property type="entry name" value="DNA_primase_lrg_N"/>
    <property type="match status" value="1"/>
</dbReference>
<dbReference type="Gene3D" id="1.20.930.80">
    <property type="match status" value="1"/>
</dbReference>
<keyword evidence="5 9" id="KW-0479">Metal-binding</keyword>
<dbReference type="CDD" id="cd07322">
    <property type="entry name" value="PriL_PriS_Eukaryotic"/>
    <property type="match status" value="1"/>
</dbReference>
<feature type="binding site" evidence="10">
    <location>
        <position position="452"/>
    </location>
    <ligand>
        <name>[4Fe-4S] cluster</name>
        <dbReference type="ChEBI" id="CHEBI:49883"/>
    </ligand>
</feature>
<gene>
    <name evidence="12" type="ORF">SPI_08593</name>
</gene>
<keyword evidence="13" id="KW-1185">Reference proteome</keyword>
<dbReference type="GO" id="GO:0006302">
    <property type="term" value="P:double-strand break repair"/>
    <property type="evidence" value="ECO:0007669"/>
    <property type="project" value="EnsemblFungi"/>
</dbReference>
<dbReference type="GO" id="GO:0006269">
    <property type="term" value="P:DNA replication, synthesis of primer"/>
    <property type="evidence" value="ECO:0007669"/>
    <property type="project" value="UniProtKB-KW"/>
</dbReference>
<dbReference type="GO" id="GO:0003899">
    <property type="term" value="F:DNA-directed RNA polymerase activity"/>
    <property type="evidence" value="ECO:0007669"/>
    <property type="project" value="EnsemblFungi"/>
</dbReference>
<dbReference type="Pfam" id="PF04104">
    <property type="entry name" value="DNA_primase_lrg"/>
    <property type="match status" value="1"/>
</dbReference>
<comment type="similarity">
    <text evidence="1 9">Belongs to the eukaryotic-type primase large subunit family.</text>
</comment>
<proteinExistence type="inferred from homology"/>
<dbReference type="GO" id="GO:0006270">
    <property type="term" value="P:DNA replication initiation"/>
    <property type="evidence" value="ECO:0007669"/>
    <property type="project" value="EnsemblFungi"/>
</dbReference>